<dbReference type="GO" id="GO:0005524">
    <property type="term" value="F:ATP binding"/>
    <property type="evidence" value="ECO:0007669"/>
    <property type="project" value="UniProtKB-KW"/>
</dbReference>
<gene>
    <name evidence="1" type="ORF">GNF77_17435</name>
</gene>
<protein>
    <submittedName>
        <fullName evidence="1">ATP-binding protein</fullName>
    </submittedName>
</protein>
<keyword evidence="1" id="KW-0067">ATP-binding</keyword>
<dbReference type="InterPro" id="IPR036890">
    <property type="entry name" value="HATPase_C_sf"/>
</dbReference>
<accession>A0AAW9IUZ1</accession>
<dbReference type="Proteomes" id="UP001292368">
    <property type="component" value="Unassembled WGS sequence"/>
</dbReference>
<feature type="non-terminal residue" evidence="1">
    <location>
        <position position="97"/>
    </location>
</feature>
<sequence length="97" mass="10867">MAVKELIANAIDETETGDKDILIEEISKDTWSITNYGNEIIPDNFLMNEGKKSIKKGKIGKFGIGLKDAIAVLTTRNINIEIITSQYIFKPIYKSKC</sequence>
<name>A0AAW9IUZ1_CLOPF</name>
<keyword evidence="1" id="KW-0547">Nucleotide-binding</keyword>
<organism evidence="1 2">
    <name type="scientific">Clostridium perfringens</name>
    <dbReference type="NCBI Taxonomy" id="1502"/>
    <lineage>
        <taxon>Bacteria</taxon>
        <taxon>Bacillati</taxon>
        <taxon>Bacillota</taxon>
        <taxon>Clostridia</taxon>
        <taxon>Eubacteriales</taxon>
        <taxon>Clostridiaceae</taxon>
        <taxon>Clostridium</taxon>
    </lineage>
</organism>
<dbReference type="SUPFAM" id="SSF55874">
    <property type="entry name" value="ATPase domain of HSP90 chaperone/DNA topoisomerase II/histidine kinase"/>
    <property type="match status" value="1"/>
</dbReference>
<proteinExistence type="predicted"/>
<comment type="caution">
    <text evidence="1">The sequence shown here is derived from an EMBL/GenBank/DDBJ whole genome shotgun (WGS) entry which is preliminary data.</text>
</comment>
<dbReference type="AlphaFoldDB" id="A0AAW9IUZ1"/>
<evidence type="ECO:0000313" key="2">
    <source>
        <dbReference type="Proteomes" id="UP001292368"/>
    </source>
</evidence>
<dbReference type="EMBL" id="WNVM01000609">
    <property type="protein sequence ID" value="MDZ5010644.1"/>
    <property type="molecule type" value="Genomic_DNA"/>
</dbReference>
<evidence type="ECO:0000313" key="1">
    <source>
        <dbReference type="EMBL" id="MDZ5010644.1"/>
    </source>
</evidence>
<dbReference type="Gene3D" id="3.30.565.10">
    <property type="entry name" value="Histidine kinase-like ATPase, C-terminal domain"/>
    <property type="match status" value="1"/>
</dbReference>
<reference evidence="1" key="1">
    <citation type="submission" date="2019-11" db="EMBL/GenBank/DDBJ databases">
        <title>Characterization of Clostridium perfringens isolates from swine manure treated agricultural soils.</title>
        <authorList>
            <person name="Wushke S.T."/>
        </authorList>
    </citation>
    <scope>NUCLEOTIDE SEQUENCE</scope>
    <source>
        <strain evidence="1">V2</strain>
    </source>
</reference>